<proteinExistence type="predicted"/>
<feature type="region of interest" description="Disordered" evidence="1">
    <location>
        <begin position="89"/>
        <end position="175"/>
    </location>
</feature>
<sequence length="645" mass="69975">MPEQDQQPPQRQEKQRQQQPYWQSTVFIPDTTEIQGQQRQLTNATPSQLQRSDTASSSLKAAIAERRAQTARQTPVELAIAGVVPEVADTTRSVGDGVSKRFQMGPPALEVQGPRGFKRPREPGKNATEPEASEVSSASTEARSPHRMKTSADRDYFGSKQQQQQSISPSFETQLPSISPLATPLALEVSACPSSGLTGRPELFELLTELEAGAAEQLRSLSGKGRWRNVSAVGLRIGLDSQEWSGAADLETSTAALPKLKALACRAVMALGLSLAFESEVISSQATPAADQVAETVRAGWSSICRVAVQLQCGQPKVQPITQLAPLPSAQAAEDYGGERSRQCRQHPSNSDSDCSHRSSSDNKNSTISNSSSSNLNSEFKYNNIDGSRIRPGKRQTTLQRRASSLEDSDAATAESAPSASALAPAAVRRRRPRWRALALSGMTAPAPPHSSEPWHLQESPLPPPEGEEEEEEEQTEERQREVPGGELQRREVSPFWPRKKSATFGGMSVCRRGVDTAGEERLAEAWRARSRARSGLGIFQEPGALRGDVERKRISGGLSQSGDLALRVENAASYEFQARALRLLVASQELEIVLVALFSLRATATEVHMFNTLLEDVQRSVAAATRGARLNVTPLGQEQILAIT</sequence>
<name>A0A813EWK9_POLGL</name>
<feature type="compositionally biased region" description="Polar residues" evidence="1">
    <location>
        <begin position="166"/>
        <end position="175"/>
    </location>
</feature>
<feature type="region of interest" description="Disordered" evidence="1">
    <location>
        <begin position="331"/>
        <end position="430"/>
    </location>
</feature>
<evidence type="ECO:0000313" key="3">
    <source>
        <dbReference type="Proteomes" id="UP000654075"/>
    </source>
</evidence>
<feature type="compositionally biased region" description="Acidic residues" evidence="1">
    <location>
        <begin position="466"/>
        <end position="476"/>
    </location>
</feature>
<feature type="compositionally biased region" description="Basic and acidic residues" evidence="1">
    <location>
        <begin position="477"/>
        <end position="492"/>
    </location>
</feature>
<feature type="region of interest" description="Disordered" evidence="1">
    <location>
        <begin position="442"/>
        <end position="492"/>
    </location>
</feature>
<organism evidence="2 3">
    <name type="scientific">Polarella glacialis</name>
    <name type="common">Dinoflagellate</name>
    <dbReference type="NCBI Taxonomy" id="89957"/>
    <lineage>
        <taxon>Eukaryota</taxon>
        <taxon>Sar</taxon>
        <taxon>Alveolata</taxon>
        <taxon>Dinophyceae</taxon>
        <taxon>Suessiales</taxon>
        <taxon>Suessiaceae</taxon>
        <taxon>Polarella</taxon>
    </lineage>
</organism>
<comment type="caution">
    <text evidence="2">The sequence shown here is derived from an EMBL/GenBank/DDBJ whole genome shotgun (WGS) entry which is preliminary data.</text>
</comment>
<feature type="compositionally biased region" description="Low complexity" evidence="1">
    <location>
        <begin position="411"/>
        <end position="427"/>
    </location>
</feature>
<dbReference type="EMBL" id="CAJNNV010015387">
    <property type="protein sequence ID" value="CAE8603425.1"/>
    <property type="molecule type" value="Genomic_DNA"/>
</dbReference>
<feature type="region of interest" description="Disordered" evidence="1">
    <location>
        <begin position="36"/>
        <end position="73"/>
    </location>
</feature>
<reference evidence="2" key="1">
    <citation type="submission" date="2021-02" db="EMBL/GenBank/DDBJ databases">
        <authorList>
            <person name="Dougan E. K."/>
            <person name="Rhodes N."/>
            <person name="Thang M."/>
            <person name="Chan C."/>
        </authorList>
    </citation>
    <scope>NUCLEOTIDE SEQUENCE</scope>
</reference>
<keyword evidence="3" id="KW-1185">Reference proteome</keyword>
<evidence type="ECO:0000313" key="2">
    <source>
        <dbReference type="EMBL" id="CAE8603425.1"/>
    </source>
</evidence>
<protein>
    <submittedName>
        <fullName evidence="2">Uncharacterized protein</fullName>
    </submittedName>
</protein>
<accession>A0A813EWK9</accession>
<feature type="compositionally biased region" description="Low complexity" evidence="1">
    <location>
        <begin position="362"/>
        <end position="378"/>
    </location>
</feature>
<dbReference type="AlphaFoldDB" id="A0A813EWK9"/>
<feature type="compositionally biased region" description="Polar residues" evidence="1">
    <location>
        <begin position="36"/>
        <end position="59"/>
    </location>
</feature>
<feature type="region of interest" description="Disordered" evidence="1">
    <location>
        <begin position="1"/>
        <end position="22"/>
    </location>
</feature>
<dbReference type="Proteomes" id="UP000654075">
    <property type="component" value="Unassembled WGS sequence"/>
</dbReference>
<feature type="compositionally biased region" description="Low complexity" evidence="1">
    <location>
        <begin position="1"/>
        <end position="10"/>
    </location>
</feature>
<gene>
    <name evidence="2" type="ORF">PGLA1383_LOCUS21635</name>
</gene>
<feature type="compositionally biased region" description="Low complexity" evidence="1">
    <location>
        <begin position="127"/>
        <end position="142"/>
    </location>
</feature>
<evidence type="ECO:0000256" key="1">
    <source>
        <dbReference type="SAM" id="MobiDB-lite"/>
    </source>
</evidence>